<dbReference type="OrthoDB" id="48509at2759"/>
<organism evidence="3 4">
    <name type="scientific">Nadsonia fulvescens var. elongata DSM 6958</name>
    <dbReference type="NCBI Taxonomy" id="857566"/>
    <lineage>
        <taxon>Eukaryota</taxon>
        <taxon>Fungi</taxon>
        <taxon>Dikarya</taxon>
        <taxon>Ascomycota</taxon>
        <taxon>Saccharomycotina</taxon>
        <taxon>Dipodascomycetes</taxon>
        <taxon>Dipodascales</taxon>
        <taxon>Dipodascales incertae sedis</taxon>
        <taxon>Nadsonia</taxon>
    </lineage>
</organism>
<evidence type="ECO:0000256" key="1">
    <source>
        <dbReference type="SAM" id="MobiDB-lite"/>
    </source>
</evidence>
<dbReference type="Pfam" id="PF02213">
    <property type="entry name" value="GYF"/>
    <property type="match status" value="1"/>
</dbReference>
<dbReference type="PROSITE" id="PS50829">
    <property type="entry name" value="GYF"/>
    <property type="match status" value="1"/>
</dbReference>
<dbReference type="SMART" id="SM00444">
    <property type="entry name" value="GYF"/>
    <property type="match status" value="1"/>
</dbReference>
<feature type="compositionally biased region" description="Low complexity" evidence="1">
    <location>
        <begin position="172"/>
        <end position="218"/>
    </location>
</feature>
<name>A0A1E3PKI1_9ASCO</name>
<dbReference type="SUPFAM" id="SSF55277">
    <property type="entry name" value="GYF domain"/>
    <property type="match status" value="1"/>
</dbReference>
<proteinExistence type="predicted"/>
<dbReference type="Gene3D" id="3.30.1490.40">
    <property type="match status" value="1"/>
</dbReference>
<reference evidence="3 4" key="1">
    <citation type="journal article" date="2016" name="Proc. Natl. Acad. Sci. U.S.A.">
        <title>Comparative genomics of biotechnologically important yeasts.</title>
        <authorList>
            <person name="Riley R."/>
            <person name="Haridas S."/>
            <person name="Wolfe K.H."/>
            <person name="Lopes M.R."/>
            <person name="Hittinger C.T."/>
            <person name="Goeker M."/>
            <person name="Salamov A.A."/>
            <person name="Wisecaver J.H."/>
            <person name="Long T.M."/>
            <person name="Calvey C.H."/>
            <person name="Aerts A.L."/>
            <person name="Barry K.W."/>
            <person name="Choi C."/>
            <person name="Clum A."/>
            <person name="Coughlan A.Y."/>
            <person name="Deshpande S."/>
            <person name="Douglass A.P."/>
            <person name="Hanson S.J."/>
            <person name="Klenk H.-P."/>
            <person name="LaButti K.M."/>
            <person name="Lapidus A."/>
            <person name="Lindquist E.A."/>
            <person name="Lipzen A.M."/>
            <person name="Meier-Kolthoff J.P."/>
            <person name="Ohm R.A."/>
            <person name="Otillar R.P."/>
            <person name="Pangilinan J.L."/>
            <person name="Peng Y."/>
            <person name="Rokas A."/>
            <person name="Rosa C.A."/>
            <person name="Scheuner C."/>
            <person name="Sibirny A.A."/>
            <person name="Slot J.C."/>
            <person name="Stielow J.B."/>
            <person name="Sun H."/>
            <person name="Kurtzman C.P."/>
            <person name="Blackwell M."/>
            <person name="Grigoriev I.V."/>
            <person name="Jeffries T.W."/>
        </authorList>
    </citation>
    <scope>NUCLEOTIDE SEQUENCE [LARGE SCALE GENOMIC DNA]</scope>
    <source>
        <strain evidence="3 4">DSM 6958</strain>
    </source>
</reference>
<dbReference type="InterPro" id="IPR051640">
    <property type="entry name" value="GRB10-interact_GYF"/>
</dbReference>
<dbReference type="PANTHER" id="PTHR14445">
    <property type="entry name" value="GRB10 INTERACTING GYF PROTEIN"/>
    <property type="match status" value="1"/>
</dbReference>
<feature type="compositionally biased region" description="Polar residues" evidence="1">
    <location>
        <begin position="67"/>
        <end position="79"/>
    </location>
</feature>
<dbReference type="EMBL" id="KV454409">
    <property type="protein sequence ID" value="ODQ65929.1"/>
    <property type="molecule type" value="Genomic_DNA"/>
</dbReference>
<feature type="region of interest" description="Disordered" evidence="1">
    <location>
        <begin position="1"/>
        <end position="92"/>
    </location>
</feature>
<feature type="region of interest" description="Disordered" evidence="1">
    <location>
        <begin position="968"/>
        <end position="998"/>
    </location>
</feature>
<dbReference type="InterPro" id="IPR035445">
    <property type="entry name" value="GYF-like_dom_sf"/>
</dbReference>
<feature type="compositionally biased region" description="Low complexity" evidence="1">
    <location>
        <begin position="42"/>
        <end position="54"/>
    </location>
</feature>
<dbReference type="STRING" id="857566.A0A1E3PKI1"/>
<sequence length="1210" mass="130494">MSNSPSLSFGPDWMRPRGSNTSINHGPKSNNEFSAGNAPRFPSSSPSSPSLPSSKLAWGEMGFTINGAPQPSHSNGTQHPSRHGSPLSFAAGSSNLSGGTNFSVDKMAGVTGYSGYPKGASSFKNGFNLNPNGDPSSPHSKNSTNLNSNSGFSFTNSPLGSTARLHHGGNSGQSNNNHHYNGNSYGHNNSNSDSINHNNNNNGKNTSNNNNNSSNSHRNNSHRNHYSFKILRENLGGKKYSPEEMLEIWKEMEAKGSFDQSEPLTILDEAILKGSLPICFSDVQEKPISSEPRKEKPDFPSIEPSAANTATSVINSLLSGIEGNDININSRINSPSATPTSKFSHLSRPNLESSNSSWSPFGNNNTASLASSTNVSRVGTPIDEHTPLFGAGLSRTTSRVFMNNNNSTTSLSGNININNNIHAGNIMNSPLAVPPGLSLSHSNNQNAIPAMVSPDKIEWIYKDPSGNEQGPFTGISMHEWYINNWLTDDLLIRRAEEVEFTTLTELITKIDNNREPFLTPLPAVNKVIMQQTQAPSYFDNMNFTRRTEDPLNRQLLHQKSVSQLPQLQSLHLQNQTNNTWGSPMASPTLSPWASPAQPTFNHSSSMFDLNTFGNSNYQSSGQNTNQQNSFGMNINSNQLHNGYDNVNHAIRQPSAIGNNILNASSINSSGVNLNSLDNNSILSPLKNANNLYDELASNIGSLTELGVQNLKSDVFNPTFHNDRGLSNNNFDLVQDDEDAIIKTPFEKPVSAIEPPKSKSKSALNTPTPIISSVSSSILDPRTTKATDKKLQEEQKPVPASMSMLPEKSKKSKKNKSKTSVSELLSNAPTGAIEISRTSDNTFEKEDDTNNSNENMAINQEKEETQAISDDSFLLSIETAPIAPWAKKETVSSTKTLTLREIQELEAVRAKERKVKEQAANQAALIDIARAAAFSEAQANAPILPSGAKWGSALNSSLNPKKTIAEIQREEVEASRKAPAGSSLNSSSSHGTSLAAALSSNSSERRYVDMATKIASSKPVSTGTSFAASLAVPPISLTPSTVDGAWTTVSNSKKLSSAPISSTSATPVRPVAPIVPTSRPVTTDVAKSQSDEFVMWCKSSLRGLDAGIDQTDLLSMFLSLPSNAETSEIIADSIYANSSTLDGRRFATEFFKRRTAVEKEDAKASITGTSSIKGSWSDVLQRTQVQADSPENDGWNTAFKVVGKKKNMKKI</sequence>
<feature type="region of interest" description="Disordered" evidence="1">
    <location>
        <begin position="745"/>
        <end position="854"/>
    </location>
</feature>
<feature type="compositionally biased region" description="Polar residues" evidence="1">
    <location>
        <begin position="332"/>
        <end position="344"/>
    </location>
</feature>
<protein>
    <recommendedName>
        <fullName evidence="2">GYF domain-containing protein</fullName>
    </recommendedName>
</protein>
<evidence type="ECO:0000313" key="4">
    <source>
        <dbReference type="Proteomes" id="UP000095009"/>
    </source>
</evidence>
<feature type="domain" description="GYF" evidence="2">
    <location>
        <begin position="456"/>
        <end position="504"/>
    </location>
</feature>
<feature type="compositionally biased region" description="Low complexity" evidence="1">
    <location>
        <begin position="977"/>
        <end position="998"/>
    </location>
</feature>
<feature type="region of interest" description="Disordered" evidence="1">
    <location>
        <begin position="332"/>
        <end position="362"/>
    </location>
</feature>
<accession>A0A1E3PKI1</accession>
<gene>
    <name evidence="3" type="ORF">NADFUDRAFT_78593</name>
</gene>
<dbReference type="Proteomes" id="UP000095009">
    <property type="component" value="Unassembled WGS sequence"/>
</dbReference>
<evidence type="ECO:0000313" key="3">
    <source>
        <dbReference type="EMBL" id="ODQ65929.1"/>
    </source>
</evidence>
<feature type="region of interest" description="Disordered" evidence="1">
    <location>
        <begin position="286"/>
        <end position="306"/>
    </location>
</feature>
<feature type="compositionally biased region" description="Polar residues" evidence="1">
    <location>
        <begin position="350"/>
        <end position="362"/>
    </location>
</feature>
<evidence type="ECO:0000259" key="2">
    <source>
        <dbReference type="PROSITE" id="PS50829"/>
    </source>
</evidence>
<feature type="compositionally biased region" description="Basic and acidic residues" evidence="1">
    <location>
        <begin position="781"/>
        <end position="795"/>
    </location>
</feature>
<feature type="compositionally biased region" description="Polar residues" evidence="1">
    <location>
        <begin position="125"/>
        <end position="160"/>
    </location>
</feature>
<dbReference type="GO" id="GO:0005829">
    <property type="term" value="C:cytosol"/>
    <property type="evidence" value="ECO:0007669"/>
    <property type="project" value="TreeGrafter"/>
</dbReference>
<feature type="compositionally biased region" description="Polar residues" evidence="1">
    <location>
        <begin position="18"/>
        <end position="34"/>
    </location>
</feature>
<keyword evidence="4" id="KW-1185">Reference proteome</keyword>
<dbReference type="InterPro" id="IPR003169">
    <property type="entry name" value="GYF"/>
</dbReference>
<dbReference type="PANTHER" id="PTHR14445:SF36">
    <property type="entry name" value="FI03272P-RELATED"/>
    <property type="match status" value="1"/>
</dbReference>
<dbReference type="AlphaFoldDB" id="A0A1E3PKI1"/>
<feature type="region of interest" description="Disordered" evidence="1">
    <location>
        <begin position="125"/>
        <end position="222"/>
    </location>
</feature>